<dbReference type="Proteomes" id="UP000516437">
    <property type="component" value="Chromosome 4"/>
</dbReference>
<sequence length="87" mass="9539">MAGRKIHVQQKAARDLRKDVGPKQIGVAGLLDLSRRAVPLKTVGNSLCTEKTSQKRGGACGVSDELVRKDRAEELRLMSYDMASCLR</sequence>
<evidence type="ECO:0000313" key="2">
    <source>
        <dbReference type="Proteomes" id="UP000516437"/>
    </source>
</evidence>
<comment type="caution">
    <text evidence="1">The sequence shown here is derived from an EMBL/GenBank/DDBJ whole genome shotgun (WGS) entry which is preliminary data.</text>
</comment>
<organism evidence="1 2">
    <name type="scientific">Morella rubra</name>
    <name type="common">Chinese bayberry</name>
    <dbReference type="NCBI Taxonomy" id="262757"/>
    <lineage>
        <taxon>Eukaryota</taxon>
        <taxon>Viridiplantae</taxon>
        <taxon>Streptophyta</taxon>
        <taxon>Embryophyta</taxon>
        <taxon>Tracheophyta</taxon>
        <taxon>Spermatophyta</taxon>
        <taxon>Magnoliopsida</taxon>
        <taxon>eudicotyledons</taxon>
        <taxon>Gunneridae</taxon>
        <taxon>Pentapetalae</taxon>
        <taxon>rosids</taxon>
        <taxon>fabids</taxon>
        <taxon>Fagales</taxon>
        <taxon>Myricaceae</taxon>
        <taxon>Morella</taxon>
    </lineage>
</organism>
<reference evidence="1 2" key="1">
    <citation type="journal article" date="2019" name="Plant Biotechnol. J.">
        <title>The red bayberry genome and genetic basis of sex determination.</title>
        <authorList>
            <person name="Jia H.M."/>
            <person name="Jia H.J."/>
            <person name="Cai Q.L."/>
            <person name="Wang Y."/>
            <person name="Zhao H.B."/>
            <person name="Yang W.F."/>
            <person name="Wang G.Y."/>
            <person name="Li Y.H."/>
            <person name="Zhan D.L."/>
            <person name="Shen Y.T."/>
            <person name="Niu Q.F."/>
            <person name="Chang L."/>
            <person name="Qiu J."/>
            <person name="Zhao L."/>
            <person name="Xie H.B."/>
            <person name="Fu W.Y."/>
            <person name="Jin J."/>
            <person name="Li X.W."/>
            <person name="Jiao Y."/>
            <person name="Zhou C.C."/>
            <person name="Tu T."/>
            <person name="Chai C.Y."/>
            <person name="Gao J.L."/>
            <person name="Fan L.J."/>
            <person name="van de Weg E."/>
            <person name="Wang J.Y."/>
            <person name="Gao Z.S."/>
        </authorList>
    </citation>
    <scope>NUCLEOTIDE SEQUENCE [LARGE SCALE GENOMIC DNA]</scope>
    <source>
        <tissue evidence="1">Leaves</tissue>
    </source>
</reference>
<keyword evidence="2" id="KW-1185">Reference proteome</keyword>
<proteinExistence type="predicted"/>
<evidence type="ECO:0000313" key="1">
    <source>
        <dbReference type="EMBL" id="KAB1215495.1"/>
    </source>
</evidence>
<dbReference type="EMBL" id="RXIC02000022">
    <property type="protein sequence ID" value="KAB1215495.1"/>
    <property type="molecule type" value="Genomic_DNA"/>
</dbReference>
<dbReference type="AlphaFoldDB" id="A0A6A1VS54"/>
<protein>
    <submittedName>
        <fullName evidence="1">Uncharacterized protein</fullName>
    </submittedName>
</protein>
<gene>
    <name evidence="1" type="ORF">CJ030_MR4G002292</name>
</gene>
<name>A0A6A1VS54_9ROSI</name>
<accession>A0A6A1VS54</accession>